<keyword evidence="3" id="KW-1185">Reference proteome</keyword>
<organism evidence="2 3">
    <name type="scientific">Metallosphaera tengchongensis</name>
    <dbReference type="NCBI Taxonomy" id="1532350"/>
    <lineage>
        <taxon>Archaea</taxon>
        <taxon>Thermoproteota</taxon>
        <taxon>Thermoprotei</taxon>
        <taxon>Sulfolobales</taxon>
        <taxon>Sulfolobaceae</taxon>
        <taxon>Metallosphaera</taxon>
    </lineage>
</organism>
<keyword evidence="1" id="KW-0472">Membrane</keyword>
<evidence type="ECO:0000313" key="2">
    <source>
        <dbReference type="EMBL" id="QKR00269.1"/>
    </source>
</evidence>
<feature type="transmembrane region" description="Helical" evidence="1">
    <location>
        <begin position="45"/>
        <end position="64"/>
    </location>
</feature>
<accession>A0A6N0NXC8</accession>
<keyword evidence="1" id="KW-1133">Transmembrane helix</keyword>
<dbReference type="Proteomes" id="UP000509301">
    <property type="component" value="Chromosome"/>
</dbReference>
<feature type="transmembrane region" description="Helical" evidence="1">
    <location>
        <begin position="71"/>
        <end position="92"/>
    </location>
</feature>
<dbReference type="EMBL" id="CP049074">
    <property type="protein sequence ID" value="QKR00269.1"/>
    <property type="molecule type" value="Genomic_DNA"/>
</dbReference>
<proteinExistence type="predicted"/>
<feature type="transmembrane region" description="Helical" evidence="1">
    <location>
        <begin position="5"/>
        <end position="25"/>
    </location>
</feature>
<evidence type="ECO:0000256" key="1">
    <source>
        <dbReference type="SAM" id="Phobius"/>
    </source>
</evidence>
<dbReference type="GeneID" id="55641818"/>
<protein>
    <submittedName>
        <fullName evidence="2">Uncharacterized protein</fullName>
    </submittedName>
</protein>
<gene>
    <name evidence="2" type="ORF">GWK48_07675</name>
</gene>
<sequence>MKEKVILPILSGLGLMDVVTTFLGVTQGYTEQNFFLSSFQDNPLLLVSIMSVLKVFAIVVSVLLARRSITLPSLVLIGLFGLADISNLLLLLH</sequence>
<dbReference type="OrthoDB" id="34576at2157"/>
<dbReference type="RefSeq" id="WP_174631087.1">
    <property type="nucleotide sequence ID" value="NZ_CP049074.1"/>
</dbReference>
<keyword evidence="1" id="KW-0812">Transmembrane</keyword>
<dbReference type="AlphaFoldDB" id="A0A6N0NXC8"/>
<evidence type="ECO:0000313" key="3">
    <source>
        <dbReference type="Proteomes" id="UP000509301"/>
    </source>
</evidence>
<name>A0A6N0NXC8_9CREN</name>
<reference evidence="2 3" key="1">
    <citation type="submission" date="2020-02" db="EMBL/GenBank/DDBJ databases">
        <title>Comparative genome analysis reveals the metabolism and evolution of the thermophilic archaeal genus Metallosphaera.</title>
        <authorList>
            <person name="Jiang C."/>
        </authorList>
    </citation>
    <scope>NUCLEOTIDE SEQUENCE [LARGE SCALE GENOMIC DNA]</scope>
    <source>
        <strain evidence="2 3">Ric-A</strain>
    </source>
</reference>
<dbReference type="KEGG" id="mten:GWK48_07675"/>